<dbReference type="Proteomes" id="UP000196655">
    <property type="component" value="Unassembled WGS sequence"/>
</dbReference>
<dbReference type="EMBL" id="NHON01000016">
    <property type="protein sequence ID" value="OWJ67095.1"/>
    <property type="molecule type" value="Genomic_DNA"/>
</dbReference>
<reference evidence="2" key="1">
    <citation type="submission" date="2017-05" db="EMBL/GenBank/DDBJ databases">
        <authorList>
            <person name="Macchi M."/>
            <person name="Festa S."/>
            <person name="Coppotelli B.M."/>
            <person name="Morelli I.S."/>
        </authorList>
    </citation>
    <scope>NUCLEOTIDE SEQUENCE [LARGE SCALE GENOMIC DNA]</scope>
    <source>
        <strain evidence="2">I</strain>
    </source>
</reference>
<organism evidence="1 2">
    <name type="scientific">Inquilinus limosus</name>
    <dbReference type="NCBI Taxonomy" id="171674"/>
    <lineage>
        <taxon>Bacteria</taxon>
        <taxon>Pseudomonadati</taxon>
        <taxon>Pseudomonadota</taxon>
        <taxon>Alphaproteobacteria</taxon>
        <taxon>Rhodospirillales</taxon>
        <taxon>Rhodospirillaceae</taxon>
        <taxon>Inquilinus</taxon>
    </lineage>
</organism>
<dbReference type="InterPro" id="IPR021335">
    <property type="entry name" value="DUF2948"/>
</dbReference>
<dbReference type="AlphaFoldDB" id="A0A211ZP96"/>
<evidence type="ECO:0000313" key="2">
    <source>
        <dbReference type="Proteomes" id="UP000196655"/>
    </source>
</evidence>
<evidence type="ECO:0000313" key="1">
    <source>
        <dbReference type="EMBL" id="OWJ67095.1"/>
    </source>
</evidence>
<dbReference type="STRING" id="1122125.GCA_000423185_03733"/>
<evidence type="ECO:0008006" key="3">
    <source>
        <dbReference type="Google" id="ProtNLM"/>
    </source>
</evidence>
<gene>
    <name evidence="1" type="ORF">BWR60_11190</name>
</gene>
<sequence length="147" mass="16561">MAADTTVPLRLRARDADDLAVLSAALQDAIVPVHDITFLRRERSFVMAVNRFRWEEPAQLVEGQEFWQRTLCGVRFQGIESVQSRKLDLQDRGRMLDLLAVTAEEGGILLSFADDVALRLAAPAIDVMLEDRGEPWPTPLKPQHPED</sequence>
<dbReference type="OrthoDB" id="7352754at2"/>
<dbReference type="Pfam" id="PF11164">
    <property type="entry name" value="DUF2948"/>
    <property type="match status" value="1"/>
</dbReference>
<proteinExistence type="predicted"/>
<dbReference type="RefSeq" id="WP_088151103.1">
    <property type="nucleotide sequence ID" value="NZ_NHON01000016.1"/>
</dbReference>
<comment type="caution">
    <text evidence="1">The sequence shown here is derived from an EMBL/GenBank/DDBJ whole genome shotgun (WGS) entry which is preliminary data.</text>
</comment>
<protein>
    <recommendedName>
        <fullName evidence="3">DUF2948 domain-containing protein</fullName>
    </recommendedName>
</protein>
<name>A0A211ZP96_9PROT</name>
<accession>A0A211ZP96</accession>
<keyword evidence="2" id="KW-1185">Reference proteome</keyword>